<evidence type="ECO:0008006" key="5">
    <source>
        <dbReference type="Google" id="ProtNLM"/>
    </source>
</evidence>
<feature type="repeat" description="PPR" evidence="2">
    <location>
        <begin position="339"/>
        <end position="373"/>
    </location>
</feature>
<reference evidence="3" key="1">
    <citation type="submission" date="2021-08" db="EMBL/GenBank/DDBJ databases">
        <title>WGS assembly of Ceratopteris richardii.</title>
        <authorList>
            <person name="Marchant D.B."/>
            <person name="Chen G."/>
            <person name="Jenkins J."/>
            <person name="Shu S."/>
            <person name="Leebens-Mack J."/>
            <person name="Grimwood J."/>
            <person name="Schmutz J."/>
            <person name="Soltis P."/>
            <person name="Soltis D."/>
            <person name="Chen Z.-H."/>
        </authorList>
    </citation>
    <scope>NUCLEOTIDE SEQUENCE</scope>
    <source>
        <strain evidence="3">Whitten #5841</strain>
        <tissue evidence="3">Leaf</tissue>
    </source>
</reference>
<gene>
    <name evidence="3" type="ORF">KP509_26G046200</name>
</gene>
<dbReference type="PROSITE" id="PS51375">
    <property type="entry name" value="PPR"/>
    <property type="match status" value="7"/>
</dbReference>
<feature type="repeat" description="PPR" evidence="2">
    <location>
        <begin position="746"/>
        <end position="780"/>
    </location>
</feature>
<dbReference type="OrthoDB" id="185373at2759"/>
<dbReference type="EMBL" id="CM035431">
    <property type="protein sequence ID" value="KAH7296956.1"/>
    <property type="molecule type" value="Genomic_DNA"/>
</dbReference>
<dbReference type="InterPro" id="IPR046960">
    <property type="entry name" value="PPR_At4g14850-like_plant"/>
</dbReference>
<feature type="repeat" description="PPR" evidence="2">
    <location>
        <begin position="644"/>
        <end position="678"/>
    </location>
</feature>
<organism evidence="3 4">
    <name type="scientific">Ceratopteris richardii</name>
    <name type="common">Triangle waterfern</name>
    <dbReference type="NCBI Taxonomy" id="49495"/>
    <lineage>
        <taxon>Eukaryota</taxon>
        <taxon>Viridiplantae</taxon>
        <taxon>Streptophyta</taxon>
        <taxon>Embryophyta</taxon>
        <taxon>Tracheophyta</taxon>
        <taxon>Polypodiopsida</taxon>
        <taxon>Polypodiidae</taxon>
        <taxon>Polypodiales</taxon>
        <taxon>Pteridineae</taxon>
        <taxon>Pteridaceae</taxon>
        <taxon>Parkerioideae</taxon>
        <taxon>Ceratopteris</taxon>
    </lineage>
</organism>
<name>A0A8T2RKN8_CERRI</name>
<dbReference type="Proteomes" id="UP000825935">
    <property type="component" value="Chromosome 26"/>
</dbReference>
<dbReference type="Gene3D" id="1.25.40.10">
    <property type="entry name" value="Tetratricopeptide repeat domain"/>
    <property type="match status" value="7"/>
</dbReference>
<dbReference type="Pfam" id="PF01535">
    <property type="entry name" value="PPR"/>
    <property type="match status" value="4"/>
</dbReference>
<dbReference type="NCBIfam" id="TIGR00756">
    <property type="entry name" value="PPR"/>
    <property type="match status" value="6"/>
</dbReference>
<comment type="caution">
    <text evidence="3">The sequence shown here is derived from an EMBL/GenBank/DDBJ whole genome shotgun (WGS) entry which is preliminary data.</text>
</comment>
<dbReference type="PANTHER" id="PTHR24015:SF548">
    <property type="entry name" value="OS08G0340900 PROTEIN"/>
    <property type="match status" value="1"/>
</dbReference>
<keyword evidence="1" id="KW-0677">Repeat</keyword>
<dbReference type="GO" id="GO:0003723">
    <property type="term" value="F:RNA binding"/>
    <property type="evidence" value="ECO:0007669"/>
    <property type="project" value="InterPro"/>
</dbReference>
<evidence type="ECO:0000256" key="2">
    <source>
        <dbReference type="PROSITE-ProRule" id="PRU00708"/>
    </source>
</evidence>
<feature type="repeat" description="PPR" evidence="2">
    <location>
        <begin position="237"/>
        <end position="271"/>
    </location>
</feature>
<evidence type="ECO:0000256" key="1">
    <source>
        <dbReference type="ARBA" id="ARBA00022737"/>
    </source>
</evidence>
<dbReference type="FunFam" id="1.25.40.10:FF:000343">
    <property type="entry name" value="Pentatricopeptide repeat-containing protein At3g58590"/>
    <property type="match status" value="1"/>
</dbReference>
<dbReference type="InterPro" id="IPR011990">
    <property type="entry name" value="TPR-like_helical_dom_sf"/>
</dbReference>
<evidence type="ECO:0000313" key="3">
    <source>
        <dbReference type="EMBL" id="KAH7296956.1"/>
    </source>
</evidence>
<dbReference type="GO" id="GO:0048731">
    <property type="term" value="P:system development"/>
    <property type="evidence" value="ECO:0007669"/>
    <property type="project" value="UniProtKB-ARBA"/>
</dbReference>
<accession>A0A8T2RKN8</accession>
<sequence length="896" mass="99370">MRGHGYQSFSSSACKNVWCNGKQPYNVVKPLCDRTLNDLNWSCMRSGKPLDVLNFYSQMQTYGARPPDARIFVAILKECGALQDLEMGQRVHTHITEVGSEKDNRFVGSTLVDMYAKCHSLPDAKRVFESLQERDVVVWTALLGGYVECGDAEKALFCFEEMQREGISPNCITYICTLKACAITNKVYKALEIHMEIEREGVLEKNLSLGNCLIDLYAKFGYFSKATEILERLPIRDVISWTALARGYLEYLCNEEALQCLDRMRECGVSANSVSLLCELQACGNMRALDKGRHIHAETERYGWLRKDGIVDNALIDMYGKCGSLLDARQVFDMLLVKSKVSWSILITSYTDNGLADEAIHLFREMQLMVISPDTVMYTCCLKACGSIGALIEGQKVHAEIARRGLLNAVAVGNAVLDMYGKCHAVSKAEEIFESFSVRNLVTWNALLHGYIEGGHPLKAIRHFEKMQLEGIDADAVTFVGGLKSCRELGIIDKGLEIHADIVRGGSFEGNLVVGNTLVDMYAGCGLVNRARQVFDMLPARNIITWNALMSGYVEYGSNEEVIDCLEQMRSDGIFPDVITYMCILKACSNLAATEKIMEIHEELERRSLLKGNVDLSNTLIDSYAKCGHLEMACCLFKCLEVSDPATWNALIAGYVEHGQDEMALKCFAQMEYGGIMADSITLICILKALGNLGLVGQGEEIHAEIERRGLLCKSINVGSSLIDMYAKCGCIARAQTVFDKLTLRGVISWTALMAGYAQLGQSQSVFALFDKMVEDMIEPDIVTFVILLTVCSRTGLFNKSQMYFEAMNQGYGILPQIEHQVCLLDVLGRLGELEKALAVLEKLSACSNLVAWHAVLSACRASGNPELGKQAFEQARSSDSCNAYFNHWMGLISLN</sequence>
<dbReference type="GO" id="GO:0009451">
    <property type="term" value="P:RNA modification"/>
    <property type="evidence" value="ECO:0007669"/>
    <property type="project" value="InterPro"/>
</dbReference>
<feature type="repeat" description="PPR" evidence="2">
    <location>
        <begin position="542"/>
        <end position="576"/>
    </location>
</feature>
<evidence type="ECO:0000313" key="4">
    <source>
        <dbReference type="Proteomes" id="UP000825935"/>
    </source>
</evidence>
<dbReference type="FunFam" id="1.25.40.10:FF:000344">
    <property type="entry name" value="Pentatricopeptide repeat-containing protein"/>
    <property type="match status" value="1"/>
</dbReference>
<dbReference type="FunFam" id="1.25.40.10:FF:000285">
    <property type="entry name" value="Pentatricopeptide repeat-containing protein, chloroplastic"/>
    <property type="match status" value="2"/>
</dbReference>
<proteinExistence type="predicted"/>
<dbReference type="AlphaFoldDB" id="A0A8T2RKN8"/>
<feature type="repeat" description="PPR" evidence="2">
    <location>
        <begin position="135"/>
        <end position="169"/>
    </location>
</feature>
<dbReference type="Pfam" id="PF13041">
    <property type="entry name" value="PPR_2"/>
    <property type="match status" value="6"/>
</dbReference>
<dbReference type="PANTHER" id="PTHR24015">
    <property type="entry name" value="OS07G0578800 PROTEIN-RELATED"/>
    <property type="match status" value="1"/>
</dbReference>
<dbReference type="InterPro" id="IPR002885">
    <property type="entry name" value="PPR_rpt"/>
</dbReference>
<feature type="repeat" description="PPR" evidence="2">
    <location>
        <begin position="440"/>
        <end position="474"/>
    </location>
</feature>
<dbReference type="FunFam" id="1.25.40.10:FF:000158">
    <property type="entry name" value="pentatricopeptide repeat-containing protein At2g33680"/>
    <property type="match status" value="1"/>
</dbReference>
<protein>
    <recommendedName>
        <fullName evidence="5">Pentatricopeptide repeat-containing protein</fullName>
    </recommendedName>
</protein>
<keyword evidence="4" id="KW-1185">Reference proteome</keyword>